<dbReference type="InterPro" id="IPR021324">
    <property type="entry name" value="DUF2929"/>
</dbReference>
<dbReference type="GeneID" id="93207503"/>
<reference evidence="1 2" key="1">
    <citation type="submission" date="2019-11" db="EMBL/GenBank/DDBJ databases">
        <title>FDA dAtabase for Regulatory Grade micrObial Sequences (FDA-ARGOS): Supporting development and validation of Infectious Disease Dx tests.</title>
        <authorList>
            <person name="Turner S."/>
            <person name="Byrd R."/>
            <person name="Tallon L."/>
            <person name="Sadzewicz L."/>
            <person name="Vavikolanu K."/>
            <person name="Mehta A."/>
            <person name="Aluvathingal J."/>
            <person name="Nadendla S."/>
            <person name="Myers T."/>
            <person name="Yan Y."/>
            <person name="Sichtig H."/>
        </authorList>
    </citation>
    <scope>NUCLEOTIDE SEQUENCE [LARGE SCALE GENOMIC DNA]</scope>
    <source>
        <strain evidence="1 2">FDAARGOS_741</strain>
    </source>
</reference>
<organism evidence="1 2">
    <name type="scientific">Gemella morbillorum</name>
    <dbReference type="NCBI Taxonomy" id="29391"/>
    <lineage>
        <taxon>Bacteria</taxon>
        <taxon>Bacillati</taxon>
        <taxon>Bacillota</taxon>
        <taxon>Bacilli</taxon>
        <taxon>Bacillales</taxon>
        <taxon>Gemellaceae</taxon>
        <taxon>Gemella</taxon>
    </lineage>
</organism>
<dbReference type="Pfam" id="PF11151">
    <property type="entry name" value="DUF2929"/>
    <property type="match status" value="1"/>
</dbReference>
<evidence type="ECO:0000313" key="1">
    <source>
        <dbReference type="EMBL" id="QGS09485.1"/>
    </source>
</evidence>
<dbReference type="Proteomes" id="UP000425411">
    <property type="component" value="Chromosome"/>
</dbReference>
<dbReference type="EMBL" id="CP046314">
    <property type="protein sequence ID" value="QGS09485.1"/>
    <property type="molecule type" value="Genomic_DNA"/>
</dbReference>
<dbReference type="RefSeq" id="WP_004632096.1">
    <property type="nucleotide sequence ID" value="NZ_CAJPMP010000008.1"/>
</dbReference>
<sequence>MKYIISLFWAFIFSFVTIFIITSILGSNSEVNTLRDCAILSVIFTVFVALLDAIGLDKKRREN</sequence>
<protein>
    <submittedName>
        <fullName evidence="1">DUF2929 family protein</fullName>
    </submittedName>
</protein>
<name>A0A2X4N700_9BACL</name>
<keyword evidence="2" id="KW-1185">Reference proteome</keyword>
<accession>A0A2X4N700</accession>
<dbReference type="OrthoDB" id="2990563at2"/>
<proteinExistence type="predicted"/>
<dbReference type="AlphaFoldDB" id="A0A2X4N700"/>
<gene>
    <name evidence="1" type="ORF">FOC49_06150</name>
</gene>
<evidence type="ECO:0000313" key="2">
    <source>
        <dbReference type="Proteomes" id="UP000425411"/>
    </source>
</evidence>